<dbReference type="EMBL" id="BAABAL010000017">
    <property type="protein sequence ID" value="GAA4015370.1"/>
    <property type="molecule type" value="Genomic_DNA"/>
</dbReference>
<organism evidence="1 2">
    <name type="scientific">Allokutzneria multivorans</name>
    <dbReference type="NCBI Taxonomy" id="1142134"/>
    <lineage>
        <taxon>Bacteria</taxon>
        <taxon>Bacillati</taxon>
        <taxon>Actinomycetota</taxon>
        <taxon>Actinomycetes</taxon>
        <taxon>Pseudonocardiales</taxon>
        <taxon>Pseudonocardiaceae</taxon>
        <taxon>Allokutzneria</taxon>
    </lineage>
</organism>
<evidence type="ECO:0008006" key="3">
    <source>
        <dbReference type="Google" id="ProtNLM"/>
    </source>
</evidence>
<proteinExistence type="predicted"/>
<gene>
    <name evidence="1" type="ORF">GCM10022247_42800</name>
</gene>
<dbReference type="RefSeq" id="WP_344877483.1">
    <property type="nucleotide sequence ID" value="NZ_BAABAL010000017.1"/>
</dbReference>
<protein>
    <recommendedName>
        <fullName evidence="3">Apea-like HEPN domain-containing protein</fullName>
    </recommendedName>
</protein>
<reference evidence="2" key="1">
    <citation type="journal article" date="2019" name="Int. J. Syst. Evol. Microbiol.">
        <title>The Global Catalogue of Microorganisms (GCM) 10K type strain sequencing project: providing services to taxonomists for standard genome sequencing and annotation.</title>
        <authorList>
            <consortium name="The Broad Institute Genomics Platform"/>
            <consortium name="The Broad Institute Genome Sequencing Center for Infectious Disease"/>
            <person name="Wu L."/>
            <person name="Ma J."/>
        </authorList>
    </citation>
    <scope>NUCLEOTIDE SEQUENCE [LARGE SCALE GENOMIC DNA]</scope>
    <source>
        <strain evidence="2">JCM 17342</strain>
    </source>
</reference>
<accession>A0ABP7SRV5</accession>
<keyword evidence="2" id="KW-1185">Reference proteome</keyword>
<name>A0ABP7SRV5_9PSEU</name>
<evidence type="ECO:0000313" key="1">
    <source>
        <dbReference type="EMBL" id="GAA4015370.1"/>
    </source>
</evidence>
<sequence length="534" mass="58003">MLARLLELADHRSSWNRALWQLGSVASIRECLEYNELVRDEVSSLEGLQYVAQFTAEQVKQDPGCGADAIKDLVETHLAVNAKSAPKGLAEASIQKLEVLATRINNRYLLEWVDIIEGGKLSLASATGVSVELAARSVASHVFDGGLSGDHVHGWLLSLQKRSEEAGGDFRGALSEFMKDAHAALLVPPREWRVLVPFARLPGDLIRSLQEVHLSAERLDEYCDLAGLKRERRGAGALWLKVCARDEYAAIAQADALVRKLIARVKVGGDVASASGRAALESEGKWRTLRTWQPVAKLPSIVRHDLIFSQVQAFPTEAARLDDALELLSVLDESTSWASVSSAWAAVESLLAPGQRRSAVTAADRLAAIVTCSYPRAELTNLAWVWKGKGHDRVAAQLASAATSNRRLTIIHRHLLSHDVPPAVAKADPVGAARALELVRNPKPVLDRVQRYLQSSLRRLYNQRNRVMHSASSDSVALPATLRTTPGLVAAGVDRIVHAVHARPSISPLALAARAEIELSLLGGPGERASHRLL</sequence>
<evidence type="ECO:0000313" key="2">
    <source>
        <dbReference type="Proteomes" id="UP001501747"/>
    </source>
</evidence>
<dbReference type="Proteomes" id="UP001501747">
    <property type="component" value="Unassembled WGS sequence"/>
</dbReference>
<comment type="caution">
    <text evidence="1">The sequence shown here is derived from an EMBL/GenBank/DDBJ whole genome shotgun (WGS) entry which is preliminary data.</text>
</comment>